<dbReference type="PANTHER" id="PTHR24148:SF73">
    <property type="entry name" value="HET DOMAIN PROTEIN (AFU_ORTHOLOGUE AFUA_8G01020)"/>
    <property type="match status" value="1"/>
</dbReference>
<gene>
    <name evidence="2" type="ORF">FNAPI_9827</name>
</gene>
<sequence>MAMNNSATKAGLSRRPAPGLDIFKTPENTTFYSANLYQSLNKSNQEIRLIEISTQTGDDGILECKLLPATLLTDARKQYLALSYCAGDSTDTKEILVNGVSCNIFANLHHALTLARGYWIRSSEERPLRLWVDQLCINQHDLSERSHQVGFMREIYQSAERTLACLSTSPTSGEGLKWFNDLCDAVTVPQDNGSLQGNREGRLGTKEETGLQGVLRGRRAKLVENFRLTHHWLFTDQQVRILNYLLDRTGIDKFVNGWIAFFDLLNSPWWNRAWICQEFIVSGQVSFMFGHYSASWERCWEIAQDFCEIHRWLLMNWKFFLHTTGLPIDGPEARQLRHVHDIVQERDLHRQVDHVRNALGMKIRWSGSMDIKTLLSHSRSCKSSDDRDRVYAMLGLASPGYNIFPDYSDDLSAREVMIMTTRAIIEKEDSLGILAQATRLVQLKNLDVPSWVADWSSTEAADMDFGENQAHSWSLMPHESPQCAFEAITDPNDQTQAYALRVYGTFITRIKVGIKTWPDADFNNAEGWFGNALISIADGDEVWILQGLRVPIILRPYHDGYRAVSCAFVAKRRPQDDSGTPLCIPEEARSNRRRIILY</sequence>
<protein>
    <recommendedName>
        <fullName evidence="1">Heterokaryon incompatibility domain-containing protein</fullName>
    </recommendedName>
</protein>
<dbReference type="AlphaFoldDB" id="A0A8H5ITV6"/>
<dbReference type="InterPro" id="IPR052895">
    <property type="entry name" value="HetReg/Transcr_Mod"/>
</dbReference>
<evidence type="ECO:0000313" key="3">
    <source>
        <dbReference type="Proteomes" id="UP000574317"/>
    </source>
</evidence>
<name>A0A8H5ITV6_9HYPO</name>
<dbReference type="Proteomes" id="UP000574317">
    <property type="component" value="Unassembled WGS sequence"/>
</dbReference>
<feature type="domain" description="Heterokaryon incompatibility" evidence="1">
    <location>
        <begin position="79"/>
        <end position="278"/>
    </location>
</feature>
<organism evidence="2 3">
    <name type="scientific">Fusarium napiforme</name>
    <dbReference type="NCBI Taxonomy" id="42672"/>
    <lineage>
        <taxon>Eukaryota</taxon>
        <taxon>Fungi</taxon>
        <taxon>Dikarya</taxon>
        <taxon>Ascomycota</taxon>
        <taxon>Pezizomycotina</taxon>
        <taxon>Sordariomycetes</taxon>
        <taxon>Hypocreomycetidae</taxon>
        <taxon>Hypocreales</taxon>
        <taxon>Nectriaceae</taxon>
        <taxon>Fusarium</taxon>
        <taxon>Fusarium fujikuroi species complex</taxon>
    </lineage>
</organism>
<dbReference type="EMBL" id="JAAOAO010000415">
    <property type="protein sequence ID" value="KAF5542939.1"/>
    <property type="molecule type" value="Genomic_DNA"/>
</dbReference>
<dbReference type="PANTHER" id="PTHR24148">
    <property type="entry name" value="ANKYRIN REPEAT DOMAIN-CONTAINING PROTEIN 39 HOMOLOG-RELATED"/>
    <property type="match status" value="1"/>
</dbReference>
<dbReference type="Pfam" id="PF06985">
    <property type="entry name" value="HET"/>
    <property type="match status" value="1"/>
</dbReference>
<proteinExistence type="predicted"/>
<accession>A0A8H5ITV6</accession>
<evidence type="ECO:0000313" key="2">
    <source>
        <dbReference type="EMBL" id="KAF5542939.1"/>
    </source>
</evidence>
<dbReference type="InterPro" id="IPR010730">
    <property type="entry name" value="HET"/>
</dbReference>
<reference evidence="2 3" key="1">
    <citation type="submission" date="2020-05" db="EMBL/GenBank/DDBJ databases">
        <title>Identification and distribution of gene clusters putatively required for synthesis of sphingolipid metabolism inhibitors in phylogenetically diverse species of the filamentous fungus Fusarium.</title>
        <authorList>
            <person name="Kim H.-S."/>
            <person name="Busman M."/>
            <person name="Brown D.W."/>
            <person name="Divon H."/>
            <person name="Uhlig S."/>
            <person name="Proctor R.H."/>
        </authorList>
    </citation>
    <scope>NUCLEOTIDE SEQUENCE [LARGE SCALE GENOMIC DNA]</scope>
    <source>
        <strain evidence="2 3">NRRL 25196</strain>
    </source>
</reference>
<comment type="caution">
    <text evidence="2">The sequence shown here is derived from an EMBL/GenBank/DDBJ whole genome shotgun (WGS) entry which is preliminary data.</text>
</comment>
<evidence type="ECO:0000259" key="1">
    <source>
        <dbReference type="Pfam" id="PF06985"/>
    </source>
</evidence>
<keyword evidence="3" id="KW-1185">Reference proteome</keyword>